<keyword evidence="5" id="KW-0547">Nucleotide-binding</keyword>
<gene>
    <name evidence="9" type="ORF">UFOPK3256_00343</name>
</gene>
<dbReference type="PANTHER" id="PTHR39321:SF3">
    <property type="entry name" value="PHOSPHOPANTETHEINE ADENYLYLTRANSFERASE"/>
    <property type="match status" value="1"/>
</dbReference>
<dbReference type="InterPro" id="IPR004821">
    <property type="entry name" value="Cyt_trans-like"/>
</dbReference>
<dbReference type="Pfam" id="PF01467">
    <property type="entry name" value="CTP_transf_like"/>
    <property type="match status" value="1"/>
</dbReference>
<evidence type="ECO:0000256" key="6">
    <source>
        <dbReference type="ARBA" id="ARBA00022840"/>
    </source>
</evidence>
<keyword evidence="2" id="KW-0662">Pyridine nucleotide biosynthesis</keyword>
<sequence length="184" mass="20094">MAKIAIYGGTFDPIHKGHLHVIEQVILRGMADRILLIPAGEPLLRDRQPVASGAERRAMCVQALNDLPPEISKKVEVNPIEVLRSGPSYAIDTAAAVAQTYPDDEILLIVGTDAFAKIALWHRSDELHDMVDFIVIDRPEFPGDATVDIGALNISATQIRAGELDALSPHVATYIKEHNLYASK</sequence>
<evidence type="ECO:0000256" key="5">
    <source>
        <dbReference type="ARBA" id="ARBA00022741"/>
    </source>
</evidence>
<comment type="pathway">
    <text evidence="1">Cofactor biosynthesis; NAD(+) biosynthesis.</text>
</comment>
<dbReference type="GO" id="GO:0070566">
    <property type="term" value="F:adenylyltransferase activity"/>
    <property type="evidence" value="ECO:0007669"/>
    <property type="project" value="UniProtKB-ARBA"/>
</dbReference>
<dbReference type="Gene3D" id="3.40.50.620">
    <property type="entry name" value="HUPs"/>
    <property type="match status" value="1"/>
</dbReference>
<evidence type="ECO:0000313" key="9">
    <source>
        <dbReference type="EMBL" id="CAB4840335.1"/>
    </source>
</evidence>
<name>A0A6J7B5E8_9ZZZZ</name>
<dbReference type="GO" id="GO:0005524">
    <property type="term" value="F:ATP binding"/>
    <property type="evidence" value="ECO:0007669"/>
    <property type="project" value="UniProtKB-KW"/>
</dbReference>
<evidence type="ECO:0000256" key="3">
    <source>
        <dbReference type="ARBA" id="ARBA00022679"/>
    </source>
</evidence>
<keyword evidence="4" id="KW-0548">Nucleotidyltransferase</keyword>
<dbReference type="PANTHER" id="PTHR39321">
    <property type="entry name" value="NICOTINATE-NUCLEOTIDE ADENYLYLTRANSFERASE-RELATED"/>
    <property type="match status" value="1"/>
</dbReference>
<keyword evidence="6" id="KW-0067">ATP-binding</keyword>
<accession>A0A6J7B5E8</accession>
<dbReference type="InterPro" id="IPR014729">
    <property type="entry name" value="Rossmann-like_a/b/a_fold"/>
</dbReference>
<evidence type="ECO:0000256" key="1">
    <source>
        <dbReference type="ARBA" id="ARBA00004790"/>
    </source>
</evidence>
<keyword evidence="7" id="KW-0520">NAD</keyword>
<evidence type="ECO:0000256" key="2">
    <source>
        <dbReference type="ARBA" id="ARBA00022642"/>
    </source>
</evidence>
<dbReference type="CDD" id="cd02165">
    <property type="entry name" value="NMNAT"/>
    <property type="match status" value="1"/>
</dbReference>
<dbReference type="GO" id="GO:0009435">
    <property type="term" value="P:NAD+ biosynthetic process"/>
    <property type="evidence" value="ECO:0007669"/>
    <property type="project" value="UniProtKB-UniPathway"/>
</dbReference>
<protein>
    <submittedName>
        <fullName evidence="9">Unannotated protein</fullName>
    </submittedName>
</protein>
<dbReference type="NCBIfam" id="TIGR00125">
    <property type="entry name" value="cyt_tran_rel"/>
    <property type="match status" value="1"/>
</dbReference>
<dbReference type="UniPathway" id="UPA00253"/>
<dbReference type="HAMAP" id="MF_00244">
    <property type="entry name" value="NaMN_adenylyltr"/>
    <property type="match status" value="1"/>
</dbReference>
<evidence type="ECO:0000259" key="8">
    <source>
        <dbReference type="Pfam" id="PF01467"/>
    </source>
</evidence>
<proteinExistence type="inferred from homology"/>
<evidence type="ECO:0000256" key="7">
    <source>
        <dbReference type="ARBA" id="ARBA00023027"/>
    </source>
</evidence>
<dbReference type="AlphaFoldDB" id="A0A6J7B5E8"/>
<dbReference type="InterPro" id="IPR005248">
    <property type="entry name" value="NadD/NMNAT"/>
</dbReference>
<organism evidence="9">
    <name type="scientific">freshwater metagenome</name>
    <dbReference type="NCBI Taxonomy" id="449393"/>
    <lineage>
        <taxon>unclassified sequences</taxon>
        <taxon>metagenomes</taxon>
        <taxon>ecological metagenomes</taxon>
    </lineage>
</organism>
<dbReference type="NCBIfam" id="TIGR00482">
    <property type="entry name" value="nicotinate (nicotinamide) nucleotide adenylyltransferase"/>
    <property type="match status" value="1"/>
</dbReference>
<dbReference type="SUPFAM" id="SSF52374">
    <property type="entry name" value="Nucleotidylyl transferase"/>
    <property type="match status" value="1"/>
</dbReference>
<dbReference type="EMBL" id="CAFAZW010000003">
    <property type="protein sequence ID" value="CAB4840335.1"/>
    <property type="molecule type" value="Genomic_DNA"/>
</dbReference>
<evidence type="ECO:0000256" key="4">
    <source>
        <dbReference type="ARBA" id="ARBA00022695"/>
    </source>
</evidence>
<keyword evidence="3" id="KW-0808">Transferase</keyword>
<feature type="domain" description="Cytidyltransferase-like" evidence="8">
    <location>
        <begin position="6"/>
        <end position="161"/>
    </location>
</feature>
<reference evidence="9" key="1">
    <citation type="submission" date="2020-05" db="EMBL/GenBank/DDBJ databases">
        <authorList>
            <person name="Chiriac C."/>
            <person name="Salcher M."/>
            <person name="Ghai R."/>
            <person name="Kavagutti S V."/>
        </authorList>
    </citation>
    <scope>NUCLEOTIDE SEQUENCE</scope>
</reference>